<protein>
    <submittedName>
        <fullName evidence="1">ADP-ribosylation factor-like 2</fullName>
    </submittedName>
</protein>
<sequence>LSALLLEEVKLHPLLQIQAIFLVKSDTGDSLLQRNSDKDIKSKILRGRKAILVLGGCFYIKNLKH</sequence>
<dbReference type="AlphaFoldDB" id="A0A1A8D7T3"/>
<dbReference type="EMBL" id="HAEA01000928">
    <property type="protein sequence ID" value="SBQ29408.1"/>
    <property type="molecule type" value="Transcribed_RNA"/>
</dbReference>
<organism evidence="1">
    <name type="scientific">Nothobranchius kadleci</name>
    <name type="common">African annual killifish</name>
    <dbReference type="NCBI Taxonomy" id="1051664"/>
    <lineage>
        <taxon>Eukaryota</taxon>
        <taxon>Metazoa</taxon>
        <taxon>Chordata</taxon>
        <taxon>Craniata</taxon>
        <taxon>Vertebrata</taxon>
        <taxon>Euteleostomi</taxon>
        <taxon>Actinopterygii</taxon>
        <taxon>Neopterygii</taxon>
        <taxon>Teleostei</taxon>
        <taxon>Neoteleostei</taxon>
        <taxon>Acanthomorphata</taxon>
        <taxon>Ovalentaria</taxon>
        <taxon>Atherinomorphae</taxon>
        <taxon>Cyprinodontiformes</taxon>
        <taxon>Nothobranchiidae</taxon>
        <taxon>Nothobranchius</taxon>
    </lineage>
</organism>
<evidence type="ECO:0000313" key="1">
    <source>
        <dbReference type="EMBL" id="SBQ29408.1"/>
    </source>
</evidence>
<name>A0A1A8D7T3_NOTKA</name>
<reference evidence="1" key="2">
    <citation type="submission" date="2016-06" db="EMBL/GenBank/DDBJ databases">
        <title>The genome of a short-lived fish provides insights into sex chromosome evolution and the genetic control of aging.</title>
        <authorList>
            <person name="Reichwald K."/>
            <person name="Felder M."/>
            <person name="Petzold A."/>
            <person name="Koch P."/>
            <person name="Groth M."/>
            <person name="Platzer M."/>
        </authorList>
    </citation>
    <scope>NUCLEOTIDE SEQUENCE</scope>
    <source>
        <tissue evidence="1">Brain</tissue>
    </source>
</reference>
<reference evidence="1" key="1">
    <citation type="submission" date="2016-05" db="EMBL/GenBank/DDBJ databases">
        <authorList>
            <person name="Lavstsen T."/>
            <person name="Jespersen J.S."/>
        </authorList>
    </citation>
    <scope>NUCLEOTIDE SEQUENCE</scope>
    <source>
        <tissue evidence="1">Brain</tissue>
    </source>
</reference>
<gene>
    <name evidence="1" type="primary">ARL2</name>
</gene>
<accession>A0A1A8D7T3</accession>
<proteinExistence type="predicted"/>
<feature type="non-terminal residue" evidence="1">
    <location>
        <position position="1"/>
    </location>
</feature>